<evidence type="ECO:0000256" key="4">
    <source>
        <dbReference type="ARBA" id="ARBA00038275"/>
    </source>
</evidence>
<evidence type="ECO:0000313" key="8">
    <source>
        <dbReference type="EMBL" id="CAE8583255.1"/>
    </source>
</evidence>
<comment type="caution">
    <text evidence="8">The sequence shown here is derived from an EMBL/GenBank/DDBJ whole genome shotgun (WGS) entry which is preliminary data.</text>
</comment>
<dbReference type="Proteomes" id="UP000654075">
    <property type="component" value="Unassembled WGS sequence"/>
</dbReference>
<feature type="non-terminal residue" evidence="8">
    <location>
        <position position="1"/>
    </location>
</feature>
<feature type="domain" description="RNA-polymerase II-associated protein 3-like C-terminal" evidence="7">
    <location>
        <begin position="182"/>
        <end position="277"/>
    </location>
</feature>
<dbReference type="GO" id="GO:0003723">
    <property type="term" value="F:RNA binding"/>
    <property type="evidence" value="ECO:0007669"/>
    <property type="project" value="UniProtKB-KW"/>
</dbReference>
<evidence type="ECO:0000256" key="2">
    <source>
        <dbReference type="ARBA" id="ARBA00022803"/>
    </source>
</evidence>
<evidence type="ECO:0000256" key="1">
    <source>
        <dbReference type="ARBA" id="ARBA00022737"/>
    </source>
</evidence>
<dbReference type="GO" id="GO:0101031">
    <property type="term" value="C:protein folding chaperone complex"/>
    <property type="evidence" value="ECO:0007669"/>
    <property type="project" value="TreeGrafter"/>
</dbReference>
<keyword evidence="3" id="KW-0694">RNA-binding</keyword>
<dbReference type="Pfam" id="PF13877">
    <property type="entry name" value="RPAP3_C"/>
    <property type="match status" value="1"/>
</dbReference>
<gene>
    <name evidence="8" type="ORF">PGLA1383_LOCUS2238</name>
</gene>
<protein>
    <recommendedName>
        <fullName evidence="5">RNA polymerase II-associated protein 3</fullName>
    </recommendedName>
</protein>
<proteinExistence type="inferred from homology"/>
<evidence type="ECO:0000256" key="6">
    <source>
        <dbReference type="SAM" id="MobiDB-lite"/>
    </source>
</evidence>
<dbReference type="InterPro" id="IPR025986">
    <property type="entry name" value="RPAP3-like_C"/>
</dbReference>
<dbReference type="InterPro" id="IPR036882">
    <property type="entry name" value="Alba-like_dom_sf"/>
</dbReference>
<dbReference type="Gene3D" id="1.25.40.10">
    <property type="entry name" value="Tetratricopeptide repeat domain"/>
    <property type="match status" value="1"/>
</dbReference>
<name>A0A813D6T9_POLGL</name>
<dbReference type="SUPFAM" id="SSF82704">
    <property type="entry name" value="AlbA-like"/>
    <property type="match status" value="1"/>
</dbReference>
<comment type="similarity">
    <text evidence="4">Belongs to the RPAP3 family.</text>
</comment>
<dbReference type="InterPro" id="IPR051966">
    <property type="entry name" value="RPAP3"/>
</dbReference>
<evidence type="ECO:0000256" key="5">
    <source>
        <dbReference type="ARBA" id="ARBA00040133"/>
    </source>
</evidence>
<organism evidence="8 9">
    <name type="scientific">Polarella glacialis</name>
    <name type="common">Dinoflagellate</name>
    <dbReference type="NCBI Taxonomy" id="89957"/>
    <lineage>
        <taxon>Eukaryota</taxon>
        <taxon>Sar</taxon>
        <taxon>Alveolata</taxon>
        <taxon>Dinophyceae</taxon>
        <taxon>Suessiales</taxon>
        <taxon>Suessiaceae</taxon>
        <taxon>Polarella</taxon>
    </lineage>
</organism>
<keyword evidence="2" id="KW-0802">TPR repeat</keyword>
<dbReference type="SUPFAM" id="SSF48452">
    <property type="entry name" value="TPR-like"/>
    <property type="match status" value="1"/>
</dbReference>
<evidence type="ECO:0000256" key="3">
    <source>
        <dbReference type="ARBA" id="ARBA00022884"/>
    </source>
</evidence>
<keyword evidence="9" id="KW-1185">Reference proteome</keyword>
<dbReference type="InterPro" id="IPR011990">
    <property type="entry name" value="TPR-like_helical_dom_sf"/>
</dbReference>
<feature type="region of interest" description="Disordered" evidence="6">
    <location>
        <begin position="90"/>
        <end position="175"/>
    </location>
</feature>
<dbReference type="Gene3D" id="3.30.110.20">
    <property type="entry name" value="Alba-like domain"/>
    <property type="match status" value="1"/>
</dbReference>
<feature type="compositionally biased region" description="Low complexity" evidence="6">
    <location>
        <begin position="99"/>
        <end position="110"/>
    </location>
</feature>
<reference evidence="8" key="1">
    <citation type="submission" date="2021-02" db="EMBL/GenBank/DDBJ databases">
        <authorList>
            <person name="Dougan E. K."/>
            <person name="Rhodes N."/>
            <person name="Thang M."/>
            <person name="Chan C."/>
        </authorList>
    </citation>
    <scope>NUCLEOTIDE SEQUENCE</scope>
</reference>
<dbReference type="OrthoDB" id="629492at2759"/>
<evidence type="ECO:0000313" key="9">
    <source>
        <dbReference type="Proteomes" id="UP000654075"/>
    </source>
</evidence>
<dbReference type="PANTHER" id="PTHR46423:SF1">
    <property type="entry name" value="RNA POLYMERASE II-ASSOCIATED PROTEIN 3"/>
    <property type="match status" value="1"/>
</dbReference>
<keyword evidence="1" id="KW-0677">Repeat</keyword>
<dbReference type="AlphaFoldDB" id="A0A813D6T9"/>
<accession>A0A813D6T9</accession>
<dbReference type="EMBL" id="CAJNNV010000658">
    <property type="protein sequence ID" value="CAE8583255.1"/>
    <property type="molecule type" value="Genomic_DNA"/>
</dbReference>
<dbReference type="PANTHER" id="PTHR46423">
    <property type="entry name" value="RNA POLYMERASE II-ASSOCIATED PROTEIN 3"/>
    <property type="match status" value="1"/>
</dbReference>
<evidence type="ECO:0000259" key="7">
    <source>
        <dbReference type="Pfam" id="PF13877"/>
    </source>
</evidence>
<sequence length="532" mass="56590">ALLFDPSHHKATLRRGFALARLKRWGLASKDLSKAVETDASDKKAQAELQMVKRMLAEQAKEARAHAKCAMIDPTRSQTMPSRRLVVKVRRPGSHGEDATAAASAAKTQAPGQDSPENASPKPSAGPAVRQPYIPRSVRLRGRQPAAGATLPQAEAYSQASQGAGGATGSSSRATGGYPGVTNFYSFEAQWKRLRGKPLERAALLQKIGANSLPALLRESLDGELVASITEAILIDMSGDREGGGPASATFAAEAMQALARTPRFDLSLHCLSKEERKIIEQVLEILDGQSTACSKAGKAVANVAMNGLKVAPASVPFSTVFYPVGTVLKLADTPDTIRFHEVAQTIQGAKIVEAGGTVTHEVIPNIPLNLVSVFGGPEVGFISEESQEKMEKKPLNPFQLVPSPRFDRDVSLNLVENIAAVKDLAPVGHDPFRSKLCAIEEGAVVMKLSGKSSAQHSMRAAKRLLEGDEEKAAVEELEVNALGHAIPHAVAVGEFLEEKKLGKVVSIRTGLQEVPGTGRHCPLIVLTKPVV</sequence>